<keyword evidence="11 14" id="KW-0482">Metalloprotease</keyword>
<evidence type="ECO:0000256" key="6">
    <source>
        <dbReference type="ARBA" id="ARBA00022723"/>
    </source>
</evidence>
<evidence type="ECO:0000256" key="11">
    <source>
        <dbReference type="ARBA" id="ARBA00023049"/>
    </source>
</evidence>
<evidence type="ECO:0000256" key="3">
    <source>
        <dbReference type="ARBA" id="ARBA00022475"/>
    </source>
</evidence>
<proteinExistence type="inferred from homology"/>
<organism evidence="19 20">
    <name type="scientific">Legionella israelensis</name>
    <dbReference type="NCBI Taxonomy" id="454"/>
    <lineage>
        <taxon>Bacteria</taxon>
        <taxon>Pseudomonadati</taxon>
        <taxon>Pseudomonadota</taxon>
        <taxon>Gammaproteobacteria</taxon>
        <taxon>Legionellales</taxon>
        <taxon>Legionellaceae</taxon>
        <taxon>Legionella</taxon>
    </lineage>
</organism>
<dbReference type="PIRSF" id="PIRSF006404">
    <property type="entry name" value="UCP006404_Pept_M50_CBS"/>
    <property type="match status" value="1"/>
</dbReference>
<dbReference type="GO" id="GO:0006508">
    <property type="term" value="P:proteolysis"/>
    <property type="evidence" value="ECO:0007669"/>
    <property type="project" value="UniProtKB-KW"/>
</dbReference>
<feature type="transmembrane region" description="Helical" evidence="14">
    <location>
        <begin position="121"/>
        <end position="142"/>
    </location>
</feature>
<dbReference type="Pfam" id="PF02163">
    <property type="entry name" value="Peptidase_M50"/>
    <property type="match status" value="2"/>
</dbReference>
<keyword evidence="8 14" id="KW-0378">Hydrolase</keyword>
<evidence type="ECO:0000256" key="9">
    <source>
        <dbReference type="ARBA" id="ARBA00022833"/>
    </source>
</evidence>
<feature type="active site" evidence="15">
    <location>
        <position position="82"/>
    </location>
</feature>
<comment type="similarity">
    <text evidence="2 14">Belongs to the peptidase M50B family.</text>
</comment>
<evidence type="ECO:0000313" key="19">
    <source>
        <dbReference type="EMBL" id="KTD26222.1"/>
    </source>
</evidence>
<feature type="domain" description="CBS" evidence="18">
    <location>
        <begin position="329"/>
        <end position="388"/>
    </location>
</feature>
<dbReference type="Gene3D" id="3.10.580.10">
    <property type="entry name" value="CBS-domain"/>
    <property type="match status" value="1"/>
</dbReference>
<dbReference type="PANTHER" id="PTHR39188">
    <property type="entry name" value="MEMBRANE-ASSOCIATED ZINC METALLOPROTEASE M50B"/>
    <property type="match status" value="1"/>
</dbReference>
<feature type="transmembrane region" description="Helical" evidence="14">
    <location>
        <begin position="61"/>
        <end position="80"/>
    </location>
</feature>
<dbReference type="InterPro" id="IPR046342">
    <property type="entry name" value="CBS_dom_sf"/>
</dbReference>
<dbReference type="CDD" id="cd06164">
    <property type="entry name" value="S2P-M50_SpoIVFB_CBS"/>
    <property type="match status" value="1"/>
</dbReference>
<evidence type="ECO:0000256" key="5">
    <source>
        <dbReference type="ARBA" id="ARBA00022692"/>
    </source>
</evidence>
<evidence type="ECO:0000256" key="17">
    <source>
        <dbReference type="PROSITE-ProRule" id="PRU00703"/>
    </source>
</evidence>
<comment type="caution">
    <text evidence="19">The sequence shown here is derived from an EMBL/GenBank/DDBJ whole genome shotgun (WGS) entry which is preliminary data.</text>
</comment>
<feature type="domain" description="CBS" evidence="18">
    <location>
        <begin position="266"/>
        <end position="322"/>
    </location>
</feature>
<dbReference type="PATRIC" id="fig|454.4.peg.1267"/>
<feature type="transmembrane region" description="Helical" evidence="14">
    <location>
        <begin position="35"/>
        <end position="55"/>
    </location>
</feature>
<protein>
    <recommendedName>
        <fullName evidence="14">Zinc metalloprotease</fullName>
    </recommendedName>
</protein>
<evidence type="ECO:0000256" key="16">
    <source>
        <dbReference type="PIRSR" id="PIRSR006404-2"/>
    </source>
</evidence>
<dbReference type="InterPro" id="IPR008915">
    <property type="entry name" value="Peptidase_M50"/>
</dbReference>
<evidence type="ECO:0000256" key="10">
    <source>
        <dbReference type="ARBA" id="ARBA00022989"/>
    </source>
</evidence>
<dbReference type="STRING" id="454.Lisr_1177"/>
<evidence type="ECO:0000256" key="4">
    <source>
        <dbReference type="ARBA" id="ARBA00022670"/>
    </source>
</evidence>
<keyword evidence="6 14" id="KW-0479">Metal-binding</keyword>
<evidence type="ECO:0000256" key="7">
    <source>
        <dbReference type="ARBA" id="ARBA00022737"/>
    </source>
</evidence>
<keyword evidence="10 14" id="KW-1133">Transmembrane helix</keyword>
<evidence type="ECO:0000256" key="1">
    <source>
        <dbReference type="ARBA" id="ARBA00004651"/>
    </source>
</evidence>
<evidence type="ECO:0000259" key="18">
    <source>
        <dbReference type="PROSITE" id="PS51371"/>
    </source>
</evidence>
<dbReference type="OrthoDB" id="8772544at2"/>
<gene>
    <name evidence="19" type="primary">rip3</name>
    <name evidence="19" type="ORF">Lisr_1177</name>
</gene>
<dbReference type="PANTHER" id="PTHR39188:SF3">
    <property type="entry name" value="STAGE IV SPORULATION PROTEIN FB"/>
    <property type="match status" value="1"/>
</dbReference>
<keyword evidence="3 14" id="KW-1003">Cell membrane</keyword>
<comment type="cofactor">
    <cofactor evidence="14 16">
        <name>Zn(2+)</name>
        <dbReference type="ChEBI" id="CHEBI:29105"/>
    </cofactor>
    <text evidence="14 16">Binds 1 zinc ion per subunit.</text>
</comment>
<dbReference type="PROSITE" id="PS51371">
    <property type="entry name" value="CBS"/>
    <property type="match status" value="2"/>
</dbReference>
<dbReference type="AlphaFoldDB" id="A0A0W0W210"/>
<dbReference type="GO" id="GO:0005886">
    <property type="term" value="C:plasma membrane"/>
    <property type="evidence" value="ECO:0007669"/>
    <property type="project" value="UniProtKB-SubCell"/>
</dbReference>
<feature type="binding site" evidence="16">
    <location>
        <position position="85"/>
    </location>
    <ligand>
        <name>Zn(2+)</name>
        <dbReference type="ChEBI" id="CHEBI:29105"/>
        <note>catalytic</note>
    </ligand>
</feature>
<dbReference type="InterPro" id="IPR016483">
    <property type="entry name" value="UCP006404_Pept_M50_CBS"/>
</dbReference>
<evidence type="ECO:0000256" key="8">
    <source>
        <dbReference type="ARBA" id="ARBA00022801"/>
    </source>
</evidence>
<feature type="transmembrane region" description="Helical" evidence="14">
    <location>
        <begin position="154"/>
        <end position="174"/>
    </location>
</feature>
<evidence type="ECO:0000256" key="14">
    <source>
        <dbReference type="PIRNR" id="PIRNR006404"/>
    </source>
</evidence>
<feature type="transmembrane region" description="Helical" evidence="14">
    <location>
        <begin position="219"/>
        <end position="240"/>
    </location>
</feature>
<keyword evidence="13 14" id="KW-0472">Membrane</keyword>
<feature type="binding site" evidence="16">
    <location>
        <position position="180"/>
    </location>
    <ligand>
        <name>Zn(2+)</name>
        <dbReference type="ChEBI" id="CHEBI:29105"/>
        <note>catalytic</note>
    </ligand>
</feature>
<feature type="binding site" evidence="16">
    <location>
        <position position="81"/>
    </location>
    <ligand>
        <name>Zn(2+)</name>
        <dbReference type="ChEBI" id="CHEBI:29105"/>
        <note>catalytic</note>
    </ligand>
</feature>
<evidence type="ECO:0000313" key="20">
    <source>
        <dbReference type="Proteomes" id="UP000054761"/>
    </source>
</evidence>
<keyword evidence="9 14" id="KW-0862">Zinc</keyword>
<evidence type="ECO:0000256" key="2">
    <source>
        <dbReference type="ARBA" id="ARBA00007931"/>
    </source>
</evidence>
<dbReference type="RefSeq" id="WP_058501534.1">
    <property type="nucleotide sequence ID" value="NZ_CAAAJA010000055.1"/>
</dbReference>
<name>A0A0W0W210_9GAMM</name>
<keyword evidence="20" id="KW-1185">Reference proteome</keyword>
<comment type="subcellular location">
    <subcellularLocation>
        <location evidence="1 14">Cell membrane</location>
        <topology evidence="1 14">Multi-pass membrane protein</topology>
    </subcellularLocation>
</comment>
<dbReference type="InterPro" id="IPR000644">
    <property type="entry name" value="CBS_dom"/>
</dbReference>
<dbReference type="SUPFAM" id="SSF54631">
    <property type="entry name" value="CBS-domain pair"/>
    <property type="match status" value="1"/>
</dbReference>
<evidence type="ECO:0000256" key="13">
    <source>
        <dbReference type="ARBA" id="ARBA00023136"/>
    </source>
</evidence>
<feature type="transmembrane region" description="Helical" evidence="14">
    <location>
        <begin position="92"/>
        <end position="109"/>
    </location>
</feature>
<dbReference type="EMBL" id="LNYH01000055">
    <property type="protein sequence ID" value="KTD26222.1"/>
    <property type="molecule type" value="Genomic_DNA"/>
</dbReference>
<reference evidence="19 20" key="1">
    <citation type="submission" date="2015-11" db="EMBL/GenBank/DDBJ databases">
        <title>Genomic analysis of 38 Legionella species identifies large and diverse effector repertoires.</title>
        <authorList>
            <person name="Burstein D."/>
            <person name="Amaro F."/>
            <person name="Zusman T."/>
            <person name="Lifshitz Z."/>
            <person name="Cohen O."/>
            <person name="Gilbert J.A."/>
            <person name="Pupko T."/>
            <person name="Shuman H.A."/>
            <person name="Segal G."/>
        </authorList>
    </citation>
    <scope>NUCLEOTIDE SEQUENCE [LARGE SCALE GENOMIC DNA]</scope>
    <source>
        <strain evidence="19 20">Bercovier 4</strain>
    </source>
</reference>
<keyword evidence="12 17" id="KW-0129">CBS domain</keyword>
<dbReference type="SMART" id="SM00116">
    <property type="entry name" value="CBS"/>
    <property type="match status" value="2"/>
</dbReference>
<keyword evidence="4 14" id="KW-0645">Protease</keyword>
<keyword evidence="7" id="KW-0677">Repeat</keyword>
<evidence type="ECO:0000256" key="12">
    <source>
        <dbReference type="ARBA" id="ARBA00023122"/>
    </source>
</evidence>
<dbReference type="GO" id="GO:0046872">
    <property type="term" value="F:metal ion binding"/>
    <property type="evidence" value="ECO:0007669"/>
    <property type="project" value="UniProtKB-UniRule"/>
</dbReference>
<dbReference type="Proteomes" id="UP000054761">
    <property type="component" value="Unassembled WGS sequence"/>
</dbReference>
<evidence type="ECO:0000256" key="15">
    <source>
        <dbReference type="PIRSR" id="PIRSR006404-1"/>
    </source>
</evidence>
<sequence length="388" mass="44307">MDSENDILNTRKIKNKAGLHLFNLVGFEVRLDPSWFILALLVCWTLAAGYFPFYFPKLTTFTYWLMAIAGAIGLFLSIVLHELCHSLVGRYYGIPIGGITLFIFGGIAHMNDMPPNPKSEFFMAIAGPLFSIAFAFILFYLFHMGIYLHWQTAITGVIQYLAMINLVVGIFNLLPGFPLDGGRVFRSLLWWWKDDVKWATDIACKGGKFFGYLLMGFGIAQFILGALIAGIWMFVLGFFIERISKMSYKELLIRQIFADESIRKYVKTDVVAVKPDMSLDELSEHYFYRYYHSFYPVVDKEKLVGCISLNDIKKHDKQTWSSLTVRDVMQDCSSSAVIDVETAAMKVLQKMSTENIRRILVTDNGKLYGMITLEDMTDIISLRTSLEE</sequence>
<keyword evidence="5 14" id="KW-0812">Transmembrane</keyword>
<dbReference type="GO" id="GO:0008237">
    <property type="term" value="F:metallopeptidase activity"/>
    <property type="evidence" value="ECO:0007669"/>
    <property type="project" value="UniProtKB-UniRule"/>
</dbReference>
<dbReference type="Pfam" id="PF00571">
    <property type="entry name" value="CBS"/>
    <property type="match status" value="2"/>
</dbReference>
<accession>A0A0W0W210</accession>